<reference evidence="2 3" key="1">
    <citation type="submission" date="2023-05" db="EMBL/GenBank/DDBJ databases">
        <title>Sequencing and Assembly of Streptomyces sp. NP73.</title>
        <authorList>
            <person name="Konwar A.N."/>
            <person name="Saikia K."/>
            <person name="Thakur D."/>
        </authorList>
    </citation>
    <scope>NUCLEOTIDE SEQUENCE [LARGE SCALE GENOMIC DNA]</scope>
    <source>
        <strain evidence="2 3">NP73</strain>
    </source>
</reference>
<dbReference type="EMBL" id="JASITI010000031">
    <property type="protein sequence ID" value="MDK9498566.1"/>
    <property type="molecule type" value="Genomic_DNA"/>
</dbReference>
<organism evidence="2 3">
    <name type="scientific">Streptomyces katrae</name>
    <dbReference type="NCBI Taxonomy" id="68223"/>
    <lineage>
        <taxon>Bacteria</taxon>
        <taxon>Bacillati</taxon>
        <taxon>Actinomycetota</taxon>
        <taxon>Actinomycetes</taxon>
        <taxon>Kitasatosporales</taxon>
        <taxon>Streptomycetaceae</taxon>
        <taxon>Streptomyces</taxon>
    </lineage>
</organism>
<evidence type="ECO:0000313" key="3">
    <source>
        <dbReference type="Proteomes" id="UP001223390"/>
    </source>
</evidence>
<comment type="caution">
    <text evidence="2">The sequence shown here is derived from an EMBL/GenBank/DDBJ whole genome shotgun (WGS) entry which is preliminary data.</text>
</comment>
<evidence type="ECO:0000313" key="2">
    <source>
        <dbReference type="EMBL" id="MDK9498566.1"/>
    </source>
</evidence>
<protein>
    <submittedName>
        <fullName evidence="2">Uncharacterized protein</fullName>
    </submittedName>
</protein>
<proteinExistence type="predicted"/>
<dbReference type="Proteomes" id="UP001223390">
    <property type="component" value="Unassembled WGS sequence"/>
</dbReference>
<dbReference type="RefSeq" id="WP_285344626.1">
    <property type="nucleotide sequence ID" value="NZ_JASITI010000031.1"/>
</dbReference>
<feature type="region of interest" description="Disordered" evidence="1">
    <location>
        <begin position="1"/>
        <end position="23"/>
    </location>
</feature>
<name>A0ABT7GY61_9ACTN</name>
<gene>
    <name evidence="2" type="ORF">QEZ40_003751</name>
</gene>
<accession>A0ABT7GY61</accession>
<sequence>MTVVDAQESAPQQPGYGQPSPELLARSERGLLRFLDRFPPLSSGDSATEGPSDA</sequence>
<keyword evidence="3" id="KW-1185">Reference proteome</keyword>
<evidence type="ECO:0000256" key="1">
    <source>
        <dbReference type="SAM" id="MobiDB-lite"/>
    </source>
</evidence>